<proteinExistence type="predicted"/>
<dbReference type="HOGENOM" id="CLU_116628_0_0_3"/>
<reference evidence="2 3" key="1">
    <citation type="submission" date="2012-06" db="EMBL/GenBank/DDBJ databases">
        <title>Finished chromosome of genome of Microcoleus sp. PCC 7113.</title>
        <authorList>
            <consortium name="US DOE Joint Genome Institute"/>
            <person name="Gugger M."/>
            <person name="Coursin T."/>
            <person name="Rippka R."/>
            <person name="Tandeau De Marsac N."/>
            <person name="Huntemann M."/>
            <person name="Wei C.-L."/>
            <person name="Han J."/>
            <person name="Detter J.C."/>
            <person name="Han C."/>
            <person name="Tapia R."/>
            <person name="Chen A."/>
            <person name="Kyrpides N."/>
            <person name="Mavromatis K."/>
            <person name="Markowitz V."/>
            <person name="Szeto E."/>
            <person name="Ivanova N."/>
            <person name="Pagani I."/>
            <person name="Pati A."/>
            <person name="Goodwin L."/>
            <person name="Nordberg H.P."/>
            <person name="Cantor M.N."/>
            <person name="Hua S.X."/>
            <person name="Woyke T."/>
            <person name="Kerfeld C.A."/>
        </authorList>
    </citation>
    <scope>NUCLEOTIDE SEQUENCE [LARGE SCALE GENOMIC DNA]</scope>
    <source>
        <strain evidence="2 3">PCC 7113</strain>
    </source>
</reference>
<gene>
    <name evidence="2" type="ORF">Mic7113_3460</name>
</gene>
<dbReference type="RefSeq" id="WP_015183331.1">
    <property type="nucleotide sequence ID" value="NC_019738.1"/>
</dbReference>
<dbReference type="PATRIC" id="fig|1173027.3.peg.3810"/>
<evidence type="ECO:0000256" key="1">
    <source>
        <dbReference type="SAM" id="MobiDB-lite"/>
    </source>
</evidence>
<dbReference type="STRING" id="1173027.Mic7113_3460"/>
<dbReference type="AlphaFoldDB" id="K9WHE1"/>
<dbReference type="Proteomes" id="UP000010471">
    <property type="component" value="Chromosome"/>
</dbReference>
<organism evidence="2 3">
    <name type="scientific">Allocoleopsis franciscana PCC 7113</name>
    <dbReference type="NCBI Taxonomy" id="1173027"/>
    <lineage>
        <taxon>Bacteria</taxon>
        <taxon>Bacillati</taxon>
        <taxon>Cyanobacteriota</taxon>
        <taxon>Cyanophyceae</taxon>
        <taxon>Coleofasciculales</taxon>
        <taxon>Coleofasciculaceae</taxon>
        <taxon>Allocoleopsis</taxon>
        <taxon>Allocoleopsis franciscana</taxon>
    </lineage>
</organism>
<dbReference type="eggNOG" id="ENOG50317WH">
    <property type="taxonomic scope" value="Bacteria"/>
</dbReference>
<sequence>MASEQQVKRYLAYWFQLGKKVVIYNGDSSVLPQSVIAGDRYSEEFEKIWELILSPESGDCYLEATHQTIGELLTPKWEIEPCVRCEMPVPLINIGLPPELCPCNDLPTWPNTEIPAPREPVSTQTRLSQIRDRLNHAQPEGELQDDVSTHPTPELPIPRSTGRGQGRLSEIGDRLNQANSN</sequence>
<dbReference type="EMBL" id="CP003630">
    <property type="protein sequence ID" value="AFZ19189.1"/>
    <property type="molecule type" value="Genomic_DNA"/>
</dbReference>
<keyword evidence="3" id="KW-1185">Reference proteome</keyword>
<feature type="region of interest" description="Disordered" evidence="1">
    <location>
        <begin position="139"/>
        <end position="181"/>
    </location>
</feature>
<evidence type="ECO:0000313" key="2">
    <source>
        <dbReference type="EMBL" id="AFZ19189.1"/>
    </source>
</evidence>
<dbReference type="KEGG" id="mic:Mic7113_3460"/>
<evidence type="ECO:0000313" key="3">
    <source>
        <dbReference type="Proteomes" id="UP000010471"/>
    </source>
</evidence>
<protein>
    <submittedName>
        <fullName evidence="2">Uncharacterized protein</fullName>
    </submittedName>
</protein>
<accession>K9WHE1</accession>
<name>K9WHE1_9CYAN</name>